<proteinExistence type="predicted"/>
<dbReference type="InterPro" id="IPR036188">
    <property type="entry name" value="FAD/NAD-bd_sf"/>
</dbReference>
<comment type="caution">
    <text evidence="3">The sequence shown here is derived from an EMBL/GenBank/DDBJ whole genome shotgun (WGS) entry which is preliminary data.</text>
</comment>
<accession>A0ABR9BJ52</accession>
<dbReference type="Pfam" id="PF01266">
    <property type="entry name" value="DAO"/>
    <property type="match status" value="1"/>
</dbReference>
<name>A0ABR9BJ52_9GAMM</name>
<evidence type="ECO:0000256" key="1">
    <source>
        <dbReference type="ARBA" id="ARBA00023002"/>
    </source>
</evidence>
<feature type="domain" description="FAD dependent oxidoreductase" evidence="2">
    <location>
        <begin position="6"/>
        <end position="384"/>
    </location>
</feature>
<keyword evidence="4" id="KW-1185">Reference proteome</keyword>
<reference evidence="3 4" key="1">
    <citation type="submission" date="2020-09" db="EMBL/GenBank/DDBJ databases">
        <title>Photobacterium sp. CAU 1568 isolated from sand of Sido Beach.</title>
        <authorList>
            <person name="Kim W."/>
        </authorList>
    </citation>
    <scope>NUCLEOTIDE SEQUENCE [LARGE SCALE GENOMIC DNA]</scope>
    <source>
        <strain evidence="3 4">CAU 1568</strain>
    </source>
</reference>
<evidence type="ECO:0000313" key="3">
    <source>
        <dbReference type="EMBL" id="MBD8512590.1"/>
    </source>
</evidence>
<dbReference type="SUPFAM" id="SSF54373">
    <property type="entry name" value="FAD-linked reductases, C-terminal domain"/>
    <property type="match status" value="1"/>
</dbReference>
<dbReference type="EMBL" id="JACYTP010000003">
    <property type="protein sequence ID" value="MBD8512590.1"/>
    <property type="molecule type" value="Genomic_DNA"/>
</dbReference>
<dbReference type="Gene3D" id="3.50.50.60">
    <property type="entry name" value="FAD/NAD(P)-binding domain"/>
    <property type="match status" value="1"/>
</dbReference>
<dbReference type="Proteomes" id="UP000649768">
    <property type="component" value="Unassembled WGS sequence"/>
</dbReference>
<evidence type="ECO:0000313" key="4">
    <source>
        <dbReference type="Proteomes" id="UP000649768"/>
    </source>
</evidence>
<dbReference type="SUPFAM" id="SSF51905">
    <property type="entry name" value="FAD/NAD(P)-binding domain"/>
    <property type="match status" value="1"/>
</dbReference>
<dbReference type="PANTHER" id="PTHR13847">
    <property type="entry name" value="SARCOSINE DEHYDROGENASE-RELATED"/>
    <property type="match status" value="1"/>
</dbReference>
<evidence type="ECO:0000259" key="2">
    <source>
        <dbReference type="Pfam" id="PF01266"/>
    </source>
</evidence>
<sequence>MMKHYDVVICGGGVIGSAVAFALSRNRDLNIALVDFKKPGNASRASAGGLWAMGESTGLGCGVILFKTLSKQLQEGADVSGASAMKPHIMPKPFFDLAMMSNAMYPALNQELLEKHGVDMKFEKTGLKFVLFDQYDRIHAEHIAAAVPDRQQHIRWLDKATLLEEEPNIAPDAIGAMEFDTDHQINPYRLNDAYVDAARQNGVDLYLNTSITAIERQGNRVTGVQTSRGKLSTGMVINAGGAWAEQINVWATGMQMPVFPVKGQVLVSERLPKILNSCITTSDCYIAQKDNGEILIGSTTEECGYDTRTDLNQLKSLAQGAMKTIPQLRDMNIKRCWAGLRPGSPDELPILGPVPGIEGYLTACGHFRTGMLTSAITGKLLNELVRGEPTSVDISPFLYERFLHGNVEKAGAAYSATAGSTSVNRIPSS</sequence>
<gene>
    <name evidence="3" type="ORF">IFO68_07775</name>
</gene>
<organism evidence="3 4">
    <name type="scientific">Photobacterium arenosum</name>
    <dbReference type="NCBI Taxonomy" id="2774143"/>
    <lineage>
        <taxon>Bacteria</taxon>
        <taxon>Pseudomonadati</taxon>
        <taxon>Pseudomonadota</taxon>
        <taxon>Gammaproteobacteria</taxon>
        <taxon>Vibrionales</taxon>
        <taxon>Vibrionaceae</taxon>
        <taxon>Photobacterium</taxon>
    </lineage>
</organism>
<dbReference type="Gene3D" id="3.30.9.10">
    <property type="entry name" value="D-Amino Acid Oxidase, subunit A, domain 2"/>
    <property type="match status" value="1"/>
</dbReference>
<dbReference type="InterPro" id="IPR006076">
    <property type="entry name" value="FAD-dep_OxRdtase"/>
</dbReference>
<dbReference type="PANTHER" id="PTHR13847:SF289">
    <property type="entry name" value="GLYCINE OXIDASE"/>
    <property type="match status" value="1"/>
</dbReference>
<keyword evidence="1" id="KW-0560">Oxidoreductase</keyword>
<protein>
    <submittedName>
        <fullName evidence="3">FAD-dependent oxidoreductase</fullName>
    </submittedName>
</protein>